<dbReference type="RefSeq" id="WP_029050178.1">
    <property type="nucleotide sequence ID" value="NZ_OFSP01000078.1"/>
</dbReference>
<dbReference type="EMBL" id="OFSP01000078">
    <property type="protein sequence ID" value="SOY77744.1"/>
    <property type="molecule type" value="Genomic_DNA"/>
</dbReference>
<evidence type="ECO:0008006" key="3">
    <source>
        <dbReference type="Google" id="ProtNLM"/>
    </source>
</evidence>
<sequence>MPGQDIHVVPADDRWAVETEGGHARETFDTQDEAIAAGRERAQQKQVELFIHGRDGQIRERNSFGNDPRDIKG</sequence>
<reference evidence="2" key="1">
    <citation type="submission" date="2018-01" db="EMBL/GenBank/DDBJ databases">
        <authorList>
            <person name="Gaut B.S."/>
            <person name="Morton B.R."/>
            <person name="Clegg M.T."/>
            <person name="Duvall M.R."/>
        </authorList>
    </citation>
    <scope>NUCLEOTIDE SEQUENCE [LARGE SCALE GENOMIC DNA]</scope>
</reference>
<organism evidence="1 2">
    <name type="scientific">Cupriavidus taiwanensis</name>
    <dbReference type="NCBI Taxonomy" id="164546"/>
    <lineage>
        <taxon>Bacteria</taxon>
        <taxon>Pseudomonadati</taxon>
        <taxon>Pseudomonadota</taxon>
        <taxon>Betaproteobacteria</taxon>
        <taxon>Burkholderiales</taxon>
        <taxon>Burkholderiaceae</taxon>
        <taxon>Cupriavidus</taxon>
    </lineage>
</organism>
<accession>A0A375CQP8</accession>
<dbReference type="Proteomes" id="UP000256297">
    <property type="component" value="Unassembled WGS sequence"/>
</dbReference>
<protein>
    <recommendedName>
        <fullName evidence="3">DUF2188 domain-containing protein</fullName>
    </recommendedName>
</protein>
<dbReference type="InterPro" id="IPR018691">
    <property type="entry name" value="DUF2188"/>
</dbReference>
<dbReference type="Pfam" id="PF09954">
    <property type="entry name" value="DUF2188"/>
    <property type="match status" value="1"/>
</dbReference>
<comment type="caution">
    <text evidence="1">The sequence shown here is derived from an EMBL/GenBank/DDBJ whole genome shotgun (WGS) entry which is preliminary data.</text>
</comment>
<dbReference type="AlphaFoldDB" id="A0A375CQP8"/>
<evidence type="ECO:0000313" key="1">
    <source>
        <dbReference type="EMBL" id="SOY77744.1"/>
    </source>
</evidence>
<evidence type="ECO:0000313" key="2">
    <source>
        <dbReference type="Proteomes" id="UP000256297"/>
    </source>
</evidence>
<gene>
    <name evidence="1" type="ORF">CBM2589_U10246</name>
</gene>
<name>A0A375CQP8_9BURK</name>
<proteinExistence type="predicted"/>